<protein>
    <recommendedName>
        <fullName evidence="3">F-box domain-containing protein</fullName>
    </recommendedName>
</protein>
<dbReference type="SUPFAM" id="SSF52047">
    <property type="entry name" value="RNI-like"/>
    <property type="match status" value="1"/>
</dbReference>
<proteinExistence type="predicted"/>
<keyword evidence="2" id="KW-1185">Reference proteome</keyword>
<gene>
    <name evidence="1" type="ORF">VNI00_012152</name>
</gene>
<evidence type="ECO:0000313" key="2">
    <source>
        <dbReference type="Proteomes" id="UP001383192"/>
    </source>
</evidence>
<dbReference type="Gene3D" id="3.80.10.10">
    <property type="entry name" value="Ribonuclease Inhibitor"/>
    <property type="match status" value="1"/>
</dbReference>
<dbReference type="InterPro" id="IPR032675">
    <property type="entry name" value="LRR_dom_sf"/>
</dbReference>
<dbReference type="EMBL" id="JAYKXP010000055">
    <property type="protein sequence ID" value="KAK7034745.1"/>
    <property type="molecule type" value="Genomic_DNA"/>
</dbReference>
<reference evidence="1 2" key="1">
    <citation type="submission" date="2024-01" db="EMBL/GenBank/DDBJ databases">
        <title>A draft genome for a cacao thread blight-causing isolate of Paramarasmius palmivorus.</title>
        <authorList>
            <person name="Baruah I.K."/>
            <person name="Bukari Y."/>
            <person name="Amoako-Attah I."/>
            <person name="Meinhardt L.W."/>
            <person name="Bailey B.A."/>
            <person name="Cohen S.P."/>
        </authorList>
    </citation>
    <scope>NUCLEOTIDE SEQUENCE [LARGE SCALE GENOMIC DNA]</scope>
    <source>
        <strain evidence="1 2">GH-12</strain>
    </source>
</reference>
<sequence length="338" mass="38753">MKRKQKKAVSDLSSVENERRSPCLPPEILKVIFEDFLIYPDFLIDMHHAAWRPPSHRENAKMKTSIIAVCRDWYHAGIHLLYKEASLWHLAELGMLTRTLRESPRPLRRIVTGLYIACVVPCVDELDMMLFHTLYSIIRLCPNLRRLSFVPNPDQEEVVKLPALVDILTQPGQMDQKISTSLTDLRLGGHCFQEWGFEPFIPLLSPTVETLTLNNVGMDVHTPPAPPLTWPKLEWLRCFTNDFREGISPVQCSMVWAMPSLKRLSHISPIPVTPSPLLDKCGAGLEYLNIYSDAHSLQAYLDKTPKLKHLVLQRHYEGFQGFISHPTLQSLMFGRSNR</sequence>
<comment type="caution">
    <text evidence="1">The sequence shown here is derived from an EMBL/GenBank/DDBJ whole genome shotgun (WGS) entry which is preliminary data.</text>
</comment>
<dbReference type="AlphaFoldDB" id="A0AAW0C7W8"/>
<organism evidence="1 2">
    <name type="scientific">Paramarasmius palmivorus</name>
    <dbReference type="NCBI Taxonomy" id="297713"/>
    <lineage>
        <taxon>Eukaryota</taxon>
        <taxon>Fungi</taxon>
        <taxon>Dikarya</taxon>
        <taxon>Basidiomycota</taxon>
        <taxon>Agaricomycotina</taxon>
        <taxon>Agaricomycetes</taxon>
        <taxon>Agaricomycetidae</taxon>
        <taxon>Agaricales</taxon>
        <taxon>Marasmiineae</taxon>
        <taxon>Marasmiaceae</taxon>
        <taxon>Paramarasmius</taxon>
    </lineage>
</organism>
<accession>A0AAW0C7W8</accession>
<dbReference type="Proteomes" id="UP001383192">
    <property type="component" value="Unassembled WGS sequence"/>
</dbReference>
<evidence type="ECO:0000313" key="1">
    <source>
        <dbReference type="EMBL" id="KAK7034745.1"/>
    </source>
</evidence>
<evidence type="ECO:0008006" key="3">
    <source>
        <dbReference type="Google" id="ProtNLM"/>
    </source>
</evidence>
<name>A0AAW0C7W8_9AGAR</name>